<feature type="region of interest" description="Disordered" evidence="1">
    <location>
        <begin position="1"/>
        <end position="35"/>
    </location>
</feature>
<dbReference type="AlphaFoldDB" id="A0ABC9WRZ2"/>
<feature type="compositionally biased region" description="Basic residues" evidence="1">
    <location>
        <begin position="1"/>
        <end position="10"/>
    </location>
</feature>
<reference evidence="2 3" key="1">
    <citation type="submission" date="2024-06" db="EMBL/GenBank/DDBJ databases">
        <title>The draft genome of Grus japonensis, version 3.</title>
        <authorList>
            <person name="Nabeshima K."/>
            <person name="Suzuki S."/>
            <person name="Onuma M."/>
        </authorList>
    </citation>
    <scope>NUCLEOTIDE SEQUENCE [LARGE SCALE GENOMIC DNA]</scope>
    <source>
        <strain evidence="2 3">451A</strain>
    </source>
</reference>
<evidence type="ECO:0000256" key="1">
    <source>
        <dbReference type="SAM" id="MobiDB-lite"/>
    </source>
</evidence>
<protein>
    <submittedName>
        <fullName evidence="2">E3 ubiquitin-protein ligase RNF4</fullName>
    </submittedName>
</protein>
<dbReference type="EMBL" id="BAAFJT010000004">
    <property type="protein sequence ID" value="GAB0188056.1"/>
    <property type="molecule type" value="Genomic_DNA"/>
</dbReference>
<keyword evidence="3" id="KW-1185">Reference proteome</keyword>
<proteinExistence type="predicted"/>
<organism evidence="2 3">
    <name type="scientific">Grus japonensis</name>
    <name type="common">Japanese crane</name>
    <name type="synonym">Red-crowned crane</name>
    <dbReference type="NCBI Taxonomy" id="30415"/>
    <lineage>
        <taxon>Eukaryota</taxon>
        <taxon>Metazoa</taxon>
        <taxon>Chordata</taxon>
        <taxon>Craniata</taxon>
        <taxon>Vertebrata</taxon>
        <taxon>Euteleostomi</taxon>
        <taxon>Archelosauria</taxon>
        <taxon>Archosauria</taxon>
        <taxon>Dinosauria</taxon>
        <taxon>Saurischia</taxon>
        <taxon>Theropoda</taxon>
        <taxon>Coelurosauria</taxon>
        <taxon>Aves</taxon>
        <taxon>Neognathae</taxon>
        <taxon>Neoaves</taxon>
        <taxon>Gruiformes</taxon>
        <taxon>Gruidae</taxon>
        <taxon>Grus</taxon>
    </lineage>
</organism>
<evidence type="ECO:0000313" key="2">
    <source>
        <dbReference type="EMBL" id="GAB0188056.1"/>
    </source>
</evidence>
<name>A0ABC9WRZ2_GRUJA</name>
<sequence>MSTTQRKRRGGAVNSRQGRKRNRLMASTAEMASEAEPIELEESAGEEVVDLTCESSEPVVVDLTHNDSVVPSVHGDINGCVFFLVLFSLPQGRLVPLAVRFPWMATRRLCKAGD</sequence>
<evidence type="ECO:0000313" key="3">
    <source>
        <dbReference type="Proteomes" id="UP001623348"/>
    </source>
</evidence>
<comment type="caution">
    <text evidence="2">The sequence shown here is derived from an EMBL/GenBank/DDBJ whole genome shotgun (WGS) entry which is preliminary data.</text>
</comment>
<dbReference type="Proteomes" id="UP001623348">
    <property type="component" value="Unassembled WGS sequence"/>
</dbReference>
<feature type="compositionally biased region" description="Low complexity" evidence="1">
    <location>
        <begin position="25"/>
        <end position="35"/>
    </location>
</feature>
<accession>A0ABC9WRZ2</accession>
<gene>
    <name evidence="2" type="ORF">GRJ2_001270900</name>
</gene>